<keyword evidence="3" id="KW-1185">Reference proteome</keyword>
<accession>A0A7J0H4G2</accession>
<evidence type="ECO:0000313" key="3">
    <source>
        <dbReference type="Proteomes" id="UP000585474"/>
    </source>
</evidence>
<organism evidence="2 3">
    <name type="scientific">Actinidia rufa</name>
    <dbReference type="NCBI Taxonomy" id="165716"/>
    <lineage>
        <taxon>Eukaryota</taxon>
        <taxon>Viridiplantae</taxon>
        <taxon>Streptophyta</taxon>
        <taxon>Embryophyta</taxon>
        <taxon>Tracheophyta</taxon>
        <taxon>Spermatophyta</taxon>
        <taxon>Magnoliopsida</taxon>
        <taxon>eudicotyledons</taxon>
        <taxon>Gunneridae</taxon>
        <taxon>Pentapetalae</taxon>
        <taxon>asterids</taxon>
        <taxon>Ericales</taxon>
        <taxon>Actinidiaceae</taxon>
        <taxon>Actinidia</taxon>
    </lineage>
</organism>
<dbReference type="EMBL" id="BJWL01000026">
    <property type="protein sequence ID" value="GFZ17993.1"/>
    <property type="molecule type" value="Genomic_DNA"/>
</dbReference>
<protein>
    <recommendedName>
        <fullName evidence="1">Yippee domain-containing protein</fullName>
    </recommendedName>
</protein>
<dbReference type="Proteomes" id="UP000585474">
    <property type="component" value="Unassembled WGS sequence"/>
</dbReference>
<dbReference type="PANTHER" id="PTHR13848">
    <property type="entry name" value="PROTEIN YIPPEE-LIKE CG15309-RELATED"/>
    <property type="match status" value="1"/>
</dbReference>
<name>A0A7J0H4G2_9ERIC</name>
<sequence length="327" mass="37021">MEGVRPLVVYLCSARASREVTGCHSPKQGRRVRAHGHADLRRRCSRWSMWARGEYETDARTLRRHVKGNHHLPHTLSLTLHHLVVNVEVEDNPRRHIIAGICTAAEARCSRCMLHLGWKFVRVPDEDFVFQAGRFLLYLVNVHVDDDPTRYKWRALARWLMLAVTDAGQFCVGNFAGHNHLSHPWTIPTVSTFTSSSAVNAEPTLPSPKTSFSCVNVHVGDDPMDYRTLGDCTIADAYCHRCKMQLGWMFAGVPEFVQVGVLDFNIIVRVGNVLLYPCKAPVLGWKPDFVCIYPSTLLKILAEKVSVTADGEVLYMCRQIHPIPFYC</sequence>
<evidence type="ECO:0000313" key="2">
    <source>
        <dbReference type="EMBL" id="GFZ17993.1"/>
    </source>
</evidence>
<evidence type="ECO:0000259" key="1">
    <source>
        <dbReference type="PROSITE" id="PS51792"/>
    </source>
</evidence>
<comment type="caution">
    <text evidence="2">The sequence shown here is derived from an EMBL/GenBank/DDBJ whole genome shotgun (WGS) entry which is preliminary data.</text>
</comment>
<proteinExistence type="predicted"/>
<dbReference type="AlphaFoldDB" id="A0A7J0H4G2"/>
<feature type="domain" description="Yippee" evidence="1">
    <location>
        <begin position="48"/>
        <end position="146"/>
    </location>
</feature>
<dbReference type="InterPro" id="IPR034751">
    <property type="entry name" value="Yippee"/>
</dbReference>
<gene>
    <name evidence="2" type="ORF">Acr_26g0012620</name>
</gene>
<dbReference type="PROSITE" id="PS51792">
    <property type="entry name" value="YIPPEE"/>
    <property type="match status" value="1"/>
</dbReference>
<dbReference type="InterPro" id="IPR039058">
    <property type="entry name" value="Yippee_fam"/>
</dbReference>
<reference evidence="2 3" key="1">
    <citation type="submission" date="2019-07" db="EMBL/GenBank/DDBJ databases">
        <title>De Novo Assembly of kiwifruit Actinidia rufa.</title>
        <authorList>
            <person name="Sugita-Konishi S."/>
            <person name="Sato K."/>
            <person name="Mori E."/>
            <person name="Abe Y."/>
            <person name="Kisaki G."/>
            <person name="Hamano K."/>
            <person name="Suezawa K."/>
            <person name="Otani M."/>
            <person name="Fukuda T."/>
            <person name="Manabe T."/>
            <person name="Gomi K."/>
            <person name="Tabuchi M."/>
            <person name="Akimitsu K."/>
            <person name="Kataoka I."/>
        </authorList>
    </citation>
    <scope>NUCLEOTIDE SEQUENCE [LARGE SCALE GENOMIC DNA]</scope>
    <source>
        <strain evidence="3">cv. Fuchu</strain>
    </source>
</reference>